<dbReference type="Proteomes" id="UP001200741">
    <property type="component" value="Unassembled WGS sequence"/>
</dbReference>
<name>A0ABS8XPT6_9BURK</name>
<dbReference type="InterPro" id="IPR019734">
    <property type="entry name" value="TPR_rpt"/>
</dbReference>
<sequence length="943" mass="103938">MRPSHSLTLLVVCGLAACASKRADVPETPTLKTLAGRTVKVEPDRGVMATEEQTIAAYQKFLEVAPRAPQRAEALRRLGDLEMDSADNRAATSTAGTANAGPDYATALVRYRNYLKAYPRDPGNDRVLYQMARAHEQAGELETAMATLDRLVAEYPKTSYRDEAQFRRGEMLFAMRDYARAEQAYGTLLGGSSPFQERATYMQGWSRFKQAKLEEALQSFFGVLDLKAATLGRQGELQSLPGLTRADRELLEDTFRVTSLSLANLQGAEAIPAYINSPQRRAYEFRVYEQLGELYLKQERLKDAADTFGAFARREPLNAQAPLLQARVIDIYQGNGFANQALEAKKDYVSRYGAGSEFRQANPEGWEQAQPLVKTHLAELARHHHAMAQKNKASADYQEAVRWYRLYLTSFPDTPEAAQHNFLLAELLYEDKRFVEAIPEYEKTAYGYPAHARSADAGYTALLSYAALEKAAAPGELPALQKASTSSAQRFADAFPADARSSAVLTRAAEQLYALGDGEQAATVARRVLAMQLPVAAAQRRVAWTVVAHTAFERGDFGAAEKAYGEVLALTPAAEPGRRELAERLAASVYKQGEQARSGGQAREAVGHFMRIASVAPDAAVRATAQYDAAAALIGLKDWDAAASTLEDFRSRYPKHALQGEVTTKLAFVYTEKGSWTQAAGEYERLAAANPDATLARAALWQSLQLREKAAGKTPEAMTPAARATLAQAYERYVRQYPQPLETALEARYRQALLVRVDGNAAREQALMRDVYQADQAGGAARTPRTQFLGAMAALTLAQPAVEAYSKVQLVEPLAKQLKAKKARLEEALKAYAVAADYGVADVVTAASYYTAALYQDFGKALLESQRPKKLSKLELEQYNVMLEEQAYPFEEKAIELHEANARRTTQGLYDEWVRKSFAALRELRPARYGKAERSEGGVDAIR</sequence>
<dbReference type="SUPFAM" id="SSF48452">
    <property type="entry name" value="TPR-like"/>
    <property type="match status" value="2"/>
</dbReference>
<evidence type="ECO:0000256" key="1">
    <source>
        <dbReference type="PROSITE-ProRule" id="PRU00339"/>
    </source>
</evidence>
<evidence type="ECO:0000313" key="2">
    <source>
        <dbReference type="EMBL" id="MCE4552927.1"/>
    </source>
</evidence>
<protein>
    <submittedName>
        <fullName evidence="2">Tetratricopeptide repeat protein</fullName>
    </submittedName>
</protein>
<dbReference type="PROSITE" id="PS50005">
    <property type="entry name" value="TPR"/>
    <property type="match status" value="1"/>
</dbReference>
<keyword evidence="1" id="KW-0802">TPR repeat</keyword>
<dbReference type="PROSITE" id="PS51257">
    <property type="entry name" value="PROKAR_LIPOPROTEIN"/>
    <property type="match status" value="1"/>
</dbReference>
<reference evidence="2 3" key="1">
    <citation type="submission" date="2021-12" db="EMBL/GenBank/DDBJ databases">
        <title>Genome seq of P8.</title>
        <authorList>
            <person name="Seo T."/>
        </authorList>
    </citation>
    <scope>NUCLEOTIDE SEQUENCE [LARGE SCALE GENOMIC DNA]</scope>
    <source>
        <strain evidence="2 3">P8</strain>
    </source>
</reference>
<dbReference type="EMBL" id="JAJTWU010000001">
    <property type="protein sequence ID" value="MCE4552927.1"/>
    <property type="molecule type" value="Genomic_DNA"/>
</dbReference>
<feature type="repeat" description="TPR" evidence="1">
    <location>
        <begin position="285"/>
        <end position="318"/>
    </location>
</feature>
<dbReference type="SMART" id="SM00028">
    <property type="entry name" value="TPR"/>
    <property type="match status" value="8"/>
</dbReference>
<dbReference type="Pfam" id="PF13432">
    <property type="entry name" value="TPR_16"/>
    <property type="match status" value="2"/>
</dbReference>
<dbReference type="RefSeq" id="WP_233369642.1">
    <property type="nucleotide sequence ID" value="NZ_JAJTWU010000001.1"/>
</dbReference>
<dbReference type="Gene3D" id="1.25.40.10">
    <property type="entry name" value="Tetratricopeptide repeat domain"/>
    <property type="match status" value="4"/>
</dbReference>
<dbReference type="Pfam" id="PF14559">
    <property type="entry name" value="TPR_19"/>
    <property type="match status" value="1"/>
</dbReference>
<dbReference type="InterPro" id="IPR011990">
    <property type="entry name" value="TPR-like_helical_dom_sf"/>
</dbReference>
<dbReference type="Pfam" id="PF13174">
    <property type="entry name" value="TPR_6"/>
    <property type="match status" value="1"/>
</dbReference>
<gene>
    <name evidence="2" type="ORF">LXT13_00500</name>
</gene>
<keyword evidence="3" id="KW-1185">Reference proteome</keyword>
<comment type="caution">
    <text evidence="2">The sequence shown here is derived from an EMBL/GenBank/DDBJ whole genome shotgun (WGS) entry which is preliminary data.</text>
</comment>
<evidence type="ECO:0000313" key="3">
    <source>
        <dbReference type="Proteomes" id="UP001200741"/>
    </source>
</evidence>
<accession>A0ABS8XPT6</accession>
<organism evidence="2 3">
    <name type="scientific">Pelomonas cellulosilytica</name>
    <dbReference type="NCBI Taxonomy" id="2906762"/>
    <lineage>
        <taxon>Bacteria</taxon>
        <taxon>Pseudomonadati</taxon>
        <taxon>Pseudomonadota</taxon>
        <taxon>Betaproteobacteria</taxon>
        <taxon>Burkholderiales</taxon>
        <taxon>Sphaerotilaceae</taxon>
        <taxon>Roseateles</taxon>
    </lineage>
</organism>
<proteinExistence type="predicted"/>